<evidence type="ECO:0008006" key="4">
    <source>
        <dbReference type="Google" id="ProtNLM"/>
    </source>
</evidence>
<feature type="transmembrane region" description="Helical" evidence="1">
    <location>
        <begin position="169"/>
        <end position="194"/>
    </location>
</feature>
<feature type="transmembrane region" description="Helical" evidence="1">
    <location>
        <begin position="128"/>
        <end position="149"/>
    </location>
</feature>
<organism evidence="2 3">
    <name type="scientific">Candidatus Scybalomonas excrementavium</name>
    <dbReference type="NCBI Taxonomy" id="2840943"/>
    <lineage>
        <taxon>Bacteria</taxon>
        <taxon>Bacillati</taxon>
        <taxon>Bacillota</taxon>
        <taxon>Clostridia</taxon>
        <taxon>Lachnospirales</taxon>
        <taxon>Lachnospiraceae</taxon>
        <taxon>Lachnospiraceae incertae sedis</taxon>
        <taxon>Candidatus Scybalomonas</taxon>
    </lineage>
</organism>
<evidence type="ECO:0000313" key="3">
    <source>
        <dbReference type="Proteomes" id="UP000823618"/>
    </source>
</evidence>
<sequence>MENREKSGKGFWKNFQEQHPSIAQFIIFFVISNGVTVLQMVLMPMIKYLFGFTSLVSTNFQILPIGHNIDGSIYYVFDYASGAISEGGGGGLAYFLAVEITLLVAQVINFFLQRNVTFKSDTNIGKAAFWYFIAWLIISVGAAALQGLYKTPIYDFFMNWLGNSTGMMVADFITMLINCVISFWVFFPILKIIFKEEK</sequence>
<protein>
    <recommendedName>
        <fullName evidence="4">GtrA-like protein domain-containing protein</fullName>
    </recommendedName>
</protein>
<reference evidence="2" key="1">
    <citation type="submission" date="2020-10" db="EMBL/GenBank/DDBJ databases">
        <authorList>
            <person name="Gilroy R."/>
        </authorList>
    </citation>
    <scope>NUCLEOTIDE SEQUENCE</scope>
    <source>
        <strain evidence="2">E3-2379</strain>
    </source>
</reference>
<reference evidence="2" key="2">
    <citation type="journal article" date="2021" name="PeerJ">
        <title>Extensive microbial diversity within the chicken gut microbiome revealed by metagenomics and culture.</title>
        <authorList>
            <person name="Gilroy R."/>
            <person name="Ravi A."/>
            <person name="Getino M."/>
            <person name="Pursley I."/>
            <person name="Horton D.L."/>
            <person name="Alikhan N.F."/>
            <person name="Baker D."/>
            <person name="Gharbi K."/>
            <person name="Hall N."/>
            <person name="Watson M."/>
            <person name="Adriaenssens E.M."/>
            <person name="Foster-Nyarko E."/>
            <person name="Jarju S."/>
            <person name="Secka A."/>
            <person name="Antonio M."/>
            <person name="Oren A."/>
            <person name="Chaudhuri R.R."/>
            <person name="La Ragione R."/>
            <person name="Hildebrand F."/>
            <person name="Pallen M.J."/>
        </authorList>
    </citation>
    <scope>NUCLEOTIDE SEQUENCE</scope>
    <source>
        <strain evidence="2">E3-2379</strain>
    </source>
</reference>
<keyword evidence="1" id="KW-1133">Transmembrane helix</keyword>
<name>A0A9D9HYU4_9FIRM</name>
<dbReference type="Proteomes" id="UP000823618">
    <property type="component" value="Unassembled WGS sequence"/>
</dbReference>
<gene>
    <name evidence="2" type="ORF">IAC13_01310</name>
</gene>
<accession>A0A9D9HYU4</accession>
<evidence type="ECO:0000256" key="1">
    <source>
        <dbReference type="SAM" id="Phobius"/>
    </source>
</evidence>
<dbReference type="AlphaFoldDB" id="A0A9D9HYU4"/>
<feature type="transmembrane region" description="Helical" evidence="1">
    <location>
        <begin position="21"/>
        <end position="42"/>
    </location>
</feature>
<keyword evidence="1" id="KW-0812">Transmembrane</keyword>
<feature type="transmembrane region" description="Helical" evidence="1">
    <location>
        <begin position="92"/>
        <end position="112"/>
    </location>
</feature>
<proteinExistence type="predicted"/>
<keyword evidence="1" id="KW-0472">Membrane</keyword>
<evidence type="ECO:0000313" key="2">
    <source>
        <dbReference type="EMBL" id="MBO8462550.1"/>
    </source>
</evidence>
<dbReference type="EMBL" id="JADIML010000037">
    <property type="protein sequence ID" value="MBO8462550.1"/>
    <property type="molecule type" value="Genomic_DNA"/>
</dbReference>
<comment type="caution">
    <text evidence="2">The sequence shown here is derived from an EMBL/GenBank/DDBJ whole genome shotgun (WGS) entry which is preliminary data.</text>
</comment>